<reference evidence="2 3" key="1">
    <citation type="journal article" date="2015" name="Genome Biol. Evol.">
        <title>Comparative Genomics of a Bacterivorous Green Alga Reveals Evolutionary Causalities and Consequences of Phago-Mixotrophic Mode of Nutrition.</title>
        <authorList>
            <person name="Burns J.A."/>
            <person name="Paasch A."/>
            <person name="Narechania A."/>
            <person name="Kim E."/>
        </authorList>
    </citation>
    <scope>NUCLEOTIDE SEQUENCE [LARGE SCALE GENOMIC DNA]</scope>
    <source>
        <strain evidence="2 3">PLY_AMNH</strain>
    </source>
</reference>
<feature type="compositionally biased region" description="Basic and acidic residues" evidence="1">
    <location>
        <begin position="361"/>
        <end position="374"/>
    </location>
</feature>
<name>A0AAE0L6C1_9CHLO</name>
<feature type="region of interest" description="Disordered" evidence="1">
    <location>
        <begin position="1"/>
        <end position="42"/>
    </location>
</feature>
<dbReference type="Proteomes" id="UP001190700">
    <property type="component" value="Unassembled WGS sequence"/>
</dbReference>
<protein>
    <submittedName>
        <fullName evidence="2">Uncharacterized protein</fullName>
    </submittedName>
</protein>
<gene>
    <name evidence="2" type="ORF">CYMTET_18007</name>
</gene>
<accession>A0AAE0L6C1</accession>
<evidence type="ECO:0000313" key="3">
    <source>
        <dbReference type="Proteomes" id="UP001190700"/>
    </source>
</evidence>
<feature type="region of interest" description="Disordered" evidence="1">
    <location>
        <begin position="361"/>
        <end position="384"/>
    </location>
</feature>
<organism evidence="2 3">
    <name type="scientific">Cymbomonas tetramitiformis</name>
    <dbReference type="NCBI Taxonomy" id="36881"/>
    <lineage>
        <taxon>Eukaryota</taxon>
        <taxon>Viridiplantae</taxon>
        <taxon>Chlorophyta</taxon>
        <taxon>Pyramimonadophyceae</taxon>
        <taxon>Pyramimonadales</taxon>
        <taxon>Pyramimonadaceae</taxon>
        <taxon>Cymbomonas</taxon>
    </lineage>
</organism>
<evidence type="ECO:0000313" key="2">
    <source>
        <dbReference type="EMBL" id="KAK3273768.1"/>
    </source>
</evidence>
<comment type="caution">
    <text evidence="2">The sequence shown here is derived from an EMBL/GenBank/DDBJ whole genome shotgun (WGS) entry which is preliminary data.</text>
</comment>
<keyword evidence="3" id="KW-1185">Reference proteome</keyword>
<dbReference type="AlphaFoldDB" id="A0AAE0L6C1"/>
<feature type="compositionally biased region" description="Basic residues" evidence="1">
    <location>
        <begin position="375"/>
        <end position="384"/>
    </location>
</feature>
<sequence>MGAGASNDKSQAGEGPDVSAYLSSSEFSRTAGPASMPPKLLYNHKPKFAPAPILPTLDDKTASATAAASMRFDGLERVGPSLQRELTRQAPEARKIHENLYWLRPDKEPFEGDGPFQDEDWDHMFVAQQYQAEREGLEGIRRSAYVRGYDHVHMSQGKGDWSVVDTKQATDSEHFARMVEQRAQKEVFNRQTKQEDPTWYQLEEPAVPTPAVIPREGDDDPHSPVEGEDVSITIEDSTGQLALEDGATTAQKRVRTQPVVNPPHQVEDAAQLIPTPPKTLPPIKSTIAAELVVGGEVNLLVARPKKKELSPDDSSVADLRDVQSSDDEGEEDVDPLLEDEMETPCHIKAWRKKFERIRTERADIKEQGWSEAGKRPRPRHGRSG</sequence>
<evidence type="ECO:0000256" key="1">
    <source>
        <dbReference type="SAM" id="MobiDB-lite"/>
    </source>
</evidence>
<proteinExistence type="predicted"/>
<feature type="region of interest" description="Disordered" evidence="1">
    <location>
        <begin position="302"/>
        <end position="341"/>
    </location>
</feature>
<dbReference type="EMBL" id="LGRX02008267">
    <property type="protein sequence ID" value="KAK3273768.1"/>
    <property type="molecule type" value="Genomic_DNA"/>
</dbReference>
<feature type="compositionally biased region" description="Acidic residues" evidence="1">
    <location>
        <begin position="324"/>
        <end position="341"/>
    </location>
</feature>